<keyword evidence="2" id="KW-0521">NADP</keyword>
<sequence>MAKIITVFGLTGNQGGSVIRAILRDPELSRSWKVRGITRDPSKPNAIELSQQGVHMVAADLSNRSSILQAIQGSDAVFGVTNYWEKGTLEYEVMQGKNLADAAKEAEVGHLIWSSLPFVSEVTKGRLHNLHHFDSKAIVEKYIRHIGLPASFVMPGYFMSNIPGSIQPSTDGRSYSISWVFDPDTQIPMLDVPSDFGKFVAACLLHPAETIGSHVMAASGWFTPLDVAKAVQSCTGIECRYHVVPLRAFHGSPELLDNLLMIKDYDYYGPGAHDGVKRSQELVGRGVKLSAFTDFFRDIGV</sequence>
<evidence type="ECO:0000313" key="4">
    <source>
        <dbReference type="EMBL" id="KAJ9142994.1"/>
    </source>
</evidence>
<feature type="domain" description="NmrA-like" evidence="3">
    <location>
        <begin position="2"/>
        <end position="253"/>
    </location>
</feature>
<dbReference type="EMBL" id="JANBVO010000020">
    <property type="protein sequence ID" value="KAJ9142994.1"/>
    <property type="molecule type" value="Genomic_DNA"/>
</dbReference>
<dbReference type="PANTHER" id="PTHR42748">
    <property type="entry name" value="NITROGEN METABOLITE REPRESSION PROTEIN NMRA FAMILY MEMBER"/>
    <property type="match status" value="1"/>
</dbReference>
<dbReference type="PANTHER" id="PTHR42748:SF31">
    <property type="entry name" value="NMRA-LIKE DOMAIN-CONTAINING PROTEIN-RELATED"/>
    <property type="match status" value="1"/>
</dbReference>
<dbReference type="InterPro" id="IPR008030">
    <property type="entry name" value="NmrA-like"/>
</dbReference>
<protein>
    <submittedName>
        <fullName evidence="4">NAD(P)-binding protein</fullName>
    </submittedName>
</protein>
<reference evidence="4" key="1">
    <citation type="submission" date="2022-07" db="EMBL/GenBank/DDBJ databases">
        <title>Fungi with potential for degradation of polypropylene.</title>
        <authorList>
            <person name="Gostincar C."/>
        </authorList>
    </citation>
    <scope>NUCLEOTIDE SEQUENCE</scope>
    <source>
        <strain evidence="4">EXF-13308</strain>
    </source>
</reference>
<comment type="caution">
    <text evidence="4">The sequence shown here is derived from an EMBL/GenBank/DDBJ whole genome shotgun (WGS) entry which is preliminary data.</text>
</comment>
<evidence type="ECO:0000259" key="3">
    <source>
        <dbReference type="Pfam" id="PF05368"/>
    </source>
</evidence>
<organism evidence="4 5">
    <name type="scientific">Pleurostoma richardsiae</name>
    <dbReference type="NCBI Taxonomy" id="41990"/>
    <lineage>
        <taxon>Eukaryota</taxon>
        <taxon>Fungi</taxon>
        <taxon>Dikarya</taxon>
        <taxon>Ascomycota</taxon>
        <taxon>Pezizomycotina</taxon>
        <taxon>Sordariomycetes</taxon>
        <taxon>Sordariomycetidae</taxon>
        <taxon>Calosphaeriales</taxon>
        <taxon>Pleurostomataceae</taxon>
        <taxon>Pleurostoma</taxon>
    </lineage>
</organism>
<dbReference type="CDD" id="cd05251">
    <property type="entry name" value="NmrA_like_SDR_a"/>
    <property type="match status" value="1"/>
</dbReference>
<dbReference type="Proteomes" id="UP001174694">
    <property type="component" value="Unassembled WGS sequence"/>
</dbReference>
<dbReference type="AlphaFoldDB" id="A0AA38VRU0"/>
<evidence type="ECO:0000256" key="1">
    <source>
        <dbReference type="ARBA" id="ARBA00006328"/>
    </source>
</evidence>
<accession>A0AA38VRU0</accession>
<dbReference type="InterPro" id="IPR036291">
    <property type="entry name" value="NAD(P)-bd_dom_sf"/>
</dbReference>
<dbReference type="Gene3D" id="3.40.50.720">
    <property type="entry name" value="NAD(P)-binding Rossmann-like Domain"/>
    <property type="match status" value="1"/>
</dbReference>
<name>A0AA38VRU0_9PEZI</name>
<dbReference type="SUPFAM" id="SSF51735">
    <property type="entry name" value="NAD(P)-binding Rossmann-fold domains"/>
    <property type="match status" value="1"/>
</dbReference>
<proteinExistence type="inferred from homology"/>
<dbReference type="Gene3D" id="3.90.25.10">
    <property type="entry name" value="UDP-galactose 4-epimerase, domain 1"/>
    <property type="match status" value="1"/>
</dbReference>
<keyword evidence="5" id="KW-1185">Reference proteome</keyword>
<gene>
    <name evidence="4" type="ORF">NKR23_g6892</name>
</gene>
<dbReference type="Pfam" id="PF05368">
    <property type="entry name" value="NmrA"/>
    <property type="match status" value="1"/>
</dbReference>
<evidence type="ECO:0000313" key="5">
    <source>
        <dbReference type="Proteomes" id="UP001174694"/>
    </source>
</evidence>
<dbReference type="InterPro" id="IPR051164">
    <property type="entry name" value="NmrA-like_oxidored"/>
</dbReference>
<evidence type="ECO:0000256" key="2">
    <source>
        <dbReference type="ARBA" id="ARBA00022857"/>
    </source>
</evidence>
<dbReference type="GO" id="GO:0005634">
    <property type="term" value="C:nucleus"/>
    <property type="evidence" value="ECO:0007669"/>
    <property type="project" value="TreeGrafter"/>
</dbReference>
<comment type="similarity">
    <text evidence="1">Belongs to the NmrA-type oxidoreductase family.</text>
</comment>